<evidence type="ECO:0000256" key="1">
    <source>
        <dbReference type="SAM" id="MobiDB-lite"/>
    </source>
</evidence>
<name>A0A163HF97_DIDRA</name>
<evidence type="ECO:0000313" key="4">
    <source>
        <dbReference type="Proteomes" id="UP000076837"/>
    </source>
</evidence>
<feature type="compositionally biased region" description="Basic and acidic residues" evidence="1">
    <location>
        <begin position="233"/>
        <end position="249"/>
    </location>
</feature>
<feature type="region of interest" description="Disordered" evidence="1">
    <location>
        <begin position="1"/>
        <end position="93"/>
    </location>
</feature>
<keyword evidence="4" id="KW-1185">Reference proteome</keyword>
<feature type="region of interest" description="Disordered" evidence="1">
    <location>
        <begin position="221"/>
        <end position="332"/>
    </location>
</feature>
<accession>A0A163HF97</accession>
<evidence type="ECO:0000259" key="2">
    <source>
        <dbReference type="Pfam" id="PF23191"/>
    </source>
</evidence>
<dbReference type="Pfam" id="PF23191">
    <property type="entry name" value="WHD_MCM3_C"/>
    <property type="match status" value="1"/>
</dbReference>
<evidence type="ECO:0000313" key="3">
    <source>
        <dbReference type="EMBL" id="KZM25267.1"/>
    </source>
</evidence>
<dbReference type="EMBL" id="JYNV01000130">
    <property type="protein sequence ID" value="KZM25267.1"/>
    <property type="molecule type" value="Genomic_DNA"/>
</dbReference>
<gene>
    <name evidence="3" type="ORF">ST47_g3587</name>
</gene>
<protein>
    <recommendedName>
        <fullName evidence="2">MCM3-like winged helix domain-containing protein</fullName>
    </recommendedName>
</protein>
<proteinExistence type="predicted"/>
<feature type="compositionally biased region" description="Polar residues" evidence="1">
    <location>
        <begin position="1"/>
        <end position="10"/>
    </location>
</feature>
<organism evidence="3 4">
    <name type="scientific">Didymella rabiei</name>
    <name type="common">Chickpea ascochyta blight fungus</name>
    <name type="synonym">Mycosphaerella rabiei</name>
    <dbReference type="NCBI Taxonomy" id="5454"/>
    <lineage>
        <taxon>Eukaryota</taxon>
        <taxon>Fungi</taxon>
        <taxon>Dikarya</taxon>
        <taxon>Ascomycota</taxon>
        <taxon>Pezizomycotina</taxon>
        <taxon>Dothideomycetes</taxon>
        <taxon>Pleosporomycetidae</taxon>
        <taxon>Pleosporales</taxon>
        <taxon>Pleosporineae</taxon>
        <taxon>Didymellaceae</taxon>
        <taxon>Ascochyta</taxon>
    </lineage>
</organism>
<reference evidence="3 4" key="1">
    <citation type="journal article" date="2016" name="Sci. Rep.">
        <title>Draft genome sequencing and secretome analysis of fungal phytopathogen Ascochyta rabiei provides insight into the necrotrophic effector repertoire.</title>
        <authorList>
            <person name="Verma S."/>
            <person name="Gazara R.K."/>
            <person name="Nizam S."/>
            <person name="Parween S."/>
            <person name="Chattopadhyay D."/>
            <person name="Verma P.K."/>
        </authorList>
    </citation>
    <scope>NUCLEOTIDE SEQUENCE [LARGE SCALE GENOMIC DNA]</scope>
    <source>
        <strain evidence="3 4">ArDII</strain>
    </source>
</reference>
<feature type="compositionally biased region" description="Polar residues" evidence="1">
    <location>
        <begin position="19"/>
        <end position="28"/>
    </location>
</feature>
<feature type="compositionally biased region" description="Acidic residues" evidence="1">
    <location>
        <begin position="287"/>
        <end position="305"/>
    </location>
</feature>
<sequence>MASNTPNLSSRPVKGISEAPQQPCSSFNKRPRSHVASSSPVVIDSSENETPSKLSALSSKRQKTNCTTDAPSNHYESDTSDDEPLINRTAARASLTDDNKGVVLMSQVFSRHNTASSHESTVLASARPSLANDCNLHDDFQNVGAVERPANQTPATPATKGSVYGKKTNLTTAFKSASSGAKSSSRPNPFATNFLGLRNVSSADRVFTKMRLQEVKKEILTVRKAQSTGNNDRVPHPDGGTEKNSKDPDAPFEELPVVQSLEVPEEAAMADADRPEGFEIYSGTDADSTDDESDGTMAADSEDEYNASPTAARESRMGKENFALSTPHTGGQIARTLRHSKTTLGVRTQYAQQQSHIDRIARLTPATKVIDLTEDEPSVAYPDVPPSAAPDQDLPLAERLFPKSPTRPLSERLETTATREAAFLRGFHTQWWAGGLSLRAATRNVNAALTFRIHRFSEEEGKHRLLALSAKHALAIRHGLVYHLDCDPGPDAPALTPTPPRQSVHVSSAQRLLQECRKAEVSSGRPPHGKISEQRFRVFEMKLHSAVKIQKTLFQDGVELVERCTKVLNEWMNKNFLFSEKEIRAAFASLAKQGKVKFEGDVVALLALD</sequence>
<dbReference type="AlphaFoldDB" id="A0A163HF97"/>
<dbReference type="Proteomes" id="UP000076837">
    <property type="component" value="Unassembled WGS sequence"/>
</dbReference>
<dbReference type="OrthoDB" id="3792507at2759"/>
<comment type="caution">
    <text evidence="3">The sequence shown here is derived from an EMBL/GenBank/DDBJ whole genome shotgun (WGS) entry which is preliminary data.</text>
</comment>
<feature type="domain" description="MCM3-like winged helix" evidence="2">
    <location>
        <begin position="530"/>
        <end position="605"/>
    </location>
</feature>
<feature type="compositionally biased region" description="Polar residues" evidence="1">
    <location>
        <begin position="48"/>
        <end position="71"/>
    </location>
</feature>
<dbReference type="InterPro" id="IPR056575">
    <property type="entry name" value="WH_MCM3_C"/>
</dbReference>